<feature type="transmembrane region" description="Helical" evidence="1">
    <location>
        <begin position="6"/>
        <end position="26"/>
    </location>
</feature>
<accession>A0A099KB43</accession>
<feature type="transmembrane region" description="Helical" evidence="1">
    <location>
        <begin position="85"/>
        <end position="112"/>
    </location>
</feature>
<gene>
    <name evidence="2" type="ORF">GAB14E_4650</name>
</gene>
<dbReference type="OrthoDB" id="9156198at2"/>
<dbReference type="RefSeq" id="WP_033084552.1">
    <property type="nucleotide sequence ID" value="NZ_JQEC01000074.1"/>
</dbReference>
<dbReference type="EMBL" id="JQEC01000074">
    <property type="protein sequence ID" value="KGJ86823.1"/>
    <property type="molecule type" value="Genomic_DNA"/>
</dbReference>
<keyword evidence="1" id="KW-1133">Transmembrane helix</keyword>
<evidence type="ECO:0000313" key="2">
    <source>
        <dbReference type="EMBL" id="KGJ86823.1"/>
    </source>
</evidence>
<dbReference type="PATRIC" id="fig|28229.3.peg.4637"/>
<reference evidence="2 3" key="1">
    <citation type="submission" date="2014-08" db="EMBL/GenBank/DDBJ databases">
        <title>Genomic and Phenotypic Diversity of Colwellia psychrerythraea strains from Disparate Marine Basins.</title>
        <authorList>
            <person name="Techtmann S.M."/>
            <person name="Stelling S.C."/>
            <person name="Utturkar S.M."/>
            <person name="Alshibli N."/>
            <person name="Harris A."/>
            <person name="Brown S.D."/>
            <person name="Hazen T.C."/>
        </authorList>
    </citation>
    <scope>NUCLEOTIDE SEQUENCE [LARGE SCALE GENOMIC DNA]</scope>
    <source>
        <strain evidence="2 3">GAB14E</strain>
    </source>
</reference>
<keyword evidence="1" id="KW-0472">Membrane</keyword>
<comment type="caution">
    <text evidence="2">The sequence shown here is derived from an EMBL/GenBank/DDBJ whole genome shotgun (WGS) entry which is preliminary data.</text>
</comment>
<evidence type="ECO:0000313" key="3">
    <source>
        <dbReference type="Proteomes" id="UP000029868"/>
    </source>
</evidence>
<protein>
    <recommendedName>
        <fullName evidence="4">Lipoprotein</fullName>
    </recommendedName>
</protein>
<name>A0A099KB43_COLPS</name>
<proteinExistence type="predicted"/>
<evidence type="ECO:0008006" key="4">
    <source>
        <dbReference type="Google" id="ProtNLM"/>
    </source>
</evidence>
<dbReference type="InterPro" id="IPR045590">
    <property type="entry name" value="DUF6463"/>
</dbReference>
<dbReference type="PROSITE" id="PS51257">
    <property type="entry name" value="PROKAR_LIPOPROTEIN"/>
    <property type="match status" value="1"/>
</dbReference>
<dbReference type="Proteomes" id="UP000029868">
    <property type="component" value="Unassembled WGS sequence"/>
</dbReference>
<dbReference type="Pfam" id="PF20064">
    <property type="entry name" value="DUF6463"/>
    <property type="match status" value="1"/>
</dbReference>
<sequence>MKNWQGNWIIAVSACHTLFAVIMFAAEYSSLYDNGIINSLTTDRSAAAVWFFLFGQALFITGLLIKHFDSVNNSRVPLSVTLNLLLLTVIGITIMPDSGFWLMFPPLISLLMQHRNKQSQNKDKNKNQTAAV</sequence>
<keyword evidence="1" id="KW-0812">Transmembrane</keyword>
<organism evidence="2 3">
    <name type="scientific">Colwellia psychrerythraea</name>
    <name type="common">Vibrio psychroerythus</name>
    <dbReference type="NCBI Taxonomy" id="28229"/>
    <lineage>
        <taxon>Bacteria</taxon>
        <taxon>Pseudomonadati</taxon>
        <taxon>Pseudomonadota</taxon>
        <taxon>Gammaproteobacteria</taxon>
        <taxon>Alteromonadales</taxon>
        <taxon>Colwelliaceae</taxon>
        <taxon>Colwellia</taxon>
    </lineage>
</organism>
<feature type="transmembrane region" description="Helical" evidence="1">
    <location>
        <begin position="47"/>
        <end position="65"/>
    </location>
</feature>
<evidence type="ECO:0000256" key="1">
    <source>
        <dbReference type="SAM" id="Phobius"/>
    </source>
</evidence>
<dbReference type="AlphaFoldDB" id="A0A099KB43"/>